<dbReference type="GO" id="GO:0042597">
    <property type="term" value="C:periplasmic space"/>
    <property type="evidence" value="ECO:0007669"/>
    <property type="project" value="TreeGrafter"/>
</dbReference>
<evidence type="ECO:0000256" key="2">
    <source>
        <dbReference type="ARBA" id="ARBA00012247"/>
    </source>
</evidence>
<dbReference type="GO" id="GO:0006071">
    <property type="term" value="P:glycerol metabolic process"/>
    <property type="evidence" value="ECO:0007669"/>
    <property type="project" value="UniProtKB-KW"/>
</dbReference>
<dbReference type="GO" id="GO:0006629">
    <property type="term" value="P:lipid metabolic process"/>
    <property type="evidence" value="ECO:0007669"/>
    <property type="project" value="InterPro"/>
</dbReference>
<evidence type="ECO:0000256" key="6">
    <source>
        <dbReference type="ARBA" id="ARBA00047512"/>
    </source>
</evidence>
<evidence type="ECO:0000259" key="9">
    <source>
        <dbReference type="PROSITE" id="PS51704"/>
    </source>
</evidence>
<keyword evidence="11" id="KW-1185">Reference proteome</keyword>
<dbReference type="EC" id="3.1.4.46" evidence="2"/>
<accession>A0A1C4UAR6</accession>
<feature type="domain" description="GP-PDE" evidence="9">
    <location>
        <begin position="55"/>
        <end position="380"/>
    </location>
</feature>
<evidence type="ECO:0000256" key="3">
    <source>
        <dbReference type="ARBA" id="ARBA00022729"/>
    </source>
</evidence>
<dbReference type="PANTHER" id="PTHR43620:SF7">
    <property type="entry name" value="GLYCEROPHOSPHODIESTER PHOSPHODIESTERASE GDPD5-RELATED"/>
    <property type="match status" value="1"/>
</dbReference>
<feature type="signal peptide" evidence="8">
    <location>
        <begin position="1"/>
        <end position="28"/>
    </location>
</feature>
<evidence type="ECO:0000313" key="11">
    <source>
        <dbReference type="Proteomes" id="UP000183585"/>
    </source>
</evidence>
<dbReference type="Pfam" id="PF03009">
    <property type="entry name" value="GDPD"/>
    <property type="match status" value="1"/>
</dbReference>
<keyword evidence="4" id="KW-0319">Glycerol metabolism</keyword>
<feature type="compositionally biased region" description="Low complexity" evidence="7">
    <location>
        <begin position="30"/>
        <end position="46"/>
    </location>
</feature>
<evidence type="ECO:0000256" key="5">
    <source>
        <dbReference type="ARBA" id="ARBA00022801"/>
    </source>
</evidence>
<sequence length="386" mass="41370">MRRTLSALGLAGALLAAAVAVPALSASAKPEAAPGAAPDAAPPAAADRSRAADRPLVIGHRGASGYRPEHTLEAYRLAIRMGADYIEPDLVPTKDGQLVARHENEISGTTDVAAHPEFAARKATKTIDGVPVTGWFTEDFTLAELRTLRATERLPQVRVANTAFDGRFPVPTLQEVIDLARTESRARGRTIGVYPETKHPSYFASIGLPLEERLVAVLKANKLTHRGDPVIIQSFETANLRKLDKLTDVKLAQLLDASGRPYDFTLAGDPRTYADLATASGLKWIAGYADGVGANKNLIVPRDAAGKLLAPTALVRDAHRLKLVVHAWTFRAENQFLPADFRIGADPNARGDSTAEYELFYGLGLDGVFADQPDTAVAARAGLPRH</sequence>
<keyword evidence="3 8" id="KW-0732">Signal</keyword>
<dbReference type="STRING" id="47853.TK50_18455"/>
<dbReference type="AlphaFoldDB" id="A0A1C4UAR6"/>
<dbReference type="RefSeq" id="WP_074472462.1">
    <property type="nucleotide sequence ID" value="NZ_FMCT01000001.1"/>
</dbReference>
<evidence type="ECO:0000256" key="8">
    <source>
        <dbReference type="SAM" id="SignalP"/>
    </source>
</evidence>
<comment type="similarity">
    <text evidence="1">Belongs to the glycerophosphoryl diester phosphodiesterase family.</text>
</comment>
<evidence type="ECO:0000256" key="1">
    <source>
        <dbReference type="ARBA" id="ARBA00007277"/>
    </source>
</evidence>
<feature type="region of interest" description="Disordered" evidence="7">
    <location>
        <begin position="30"/>
        <end position="51"/>
    </location>
</feature>
<name>A0A1C4UAR6_9ACTN</name>
<dbReference type="InterPro" id="IPR030395">
    <property type="entry name" value="GP_PDE_dom"/>
</dbReference>
<dbReference type="InterPro" id="IPR017946">
    <property type="entry name" value="PLC-like_Pdiesterase_TIM-brl"/>
</dbReference>
<organism evidence="10 11">
    <name type="scientific">Micromonospora carbonacea</name>
    <dbReference type="NCBI Taxonomy" id="47853"/>
    <lineage>
        <taxon>Bacteria</taxon>
        <taxon>Bacillati</taxon>
        <taxon>Actinomycetota</taxon>
        <taxon>Actinomycetes</taxon>
        <taxon>Micromonosporales</taxon>
        <taxon>Micromonosporaceae</taxon>
        <taxon>Micromonospora</taxon>
    </lineage>
</organism>
<keyword evidence="5" id="KW-0378">Hydrolase</keyword>
<gene>
    <name evidence="10" type="ORF">GA0070563_101379</name>
</gene>
<dbReference type="GO" id="GO:0008889">
    <property type="term" value="F:glycerophosphodiester phosphodiesterase activity"/>
    <property type="evidence" value="ECO:0007669"/>
    <property type="project" value="UniProtKB-EC"/>
</dbReference>
<evidence type="ECO:0000256" key="4">
    <source>
        <dbReference type="ARBA" id="ARBA00022798"/>
    </source>
</evidence>
<dbReference type="PROSITE" id="PS51704">
    <property type="entry name" value="GP_PDE"/>
    <property type="match status" value="1"/>
</dbReference>
<evidence type="ECO:0000256" key="7">
    <source>
        <dbReference type="SAM" id="MobiDB-lite"/>
    </source>
</evidence>
<dbReference type="SUPFAM" id="SSF51695">
    <property type="entry name" value="PLC-like phosphodiesterases"/>
    <property type="match status" value="1"/>
</dbReference>
<dbReference type="Gene3D" id="3.20.20.190">
    <property type="entry name" value="Phosphatidylinositol (PI) phosphodiesterase"/>
    <property type="match status" value="1"/>
</dbReference>
<dbReference type="CDD" id="cd08602">
    <property type="entry name" value="GDPD_ScGlpQ1_like"/>
    <property type="match status" value="1"/>
</dbReference>
<reference evidence="11" key="1">
    <citation type="submission" date="2016-06" db="EMBL/GenBank/DDBJ databases">
        <authorList>
            <person name="Varghese N."/>
            <person name="Submissions Spin"/>
        </authorList>
    </citation>
    <scope>NUCLEOTIDE SEQUENCE [LARGE SCALE GENOMIC DNA]</scope>
    <source>
        <strain evidence="11">DSM 43168</strain>
    </source>
</reference>
<feature type="chain" id="PRO_5008704660" description="glycerophosphodiester phosphodiesterase" evidence="8">
    <location>
        <begin position="29"/>
        <end position="386"/>
    </location>
</feature>
<comment type="catalytic activity">
    <reaction evidence="6">
        <text>a sn-glycero-3-phosphodiester + H2O = an alcohol + sn-glycerol 3-phosphate + H(+)</text>
        <dbReference type="Rhea" id="RHEA:12969"/>
        <dbReference type="ChEBI" id="CHEBI:15377"/>
        <dbReference type="ChEBI" id="CHEBI:15378"/>
        <dbReference type="ChEBI" id="CHEBI:30879"/>
        <dbReference type="ChEBI" id="CHEBI:57597"/>
        <dbReference type="ChEBI" id="CHEBI:83408"/>
        <dbReference type="EC" id="3.1.4.46"/>
    </reaction>
</comment>
<dbReference type="PANTHER" id="PTHR43620">
    <property type="entry name" value="GLYCEROPHOSPHORYL DIESTER PHOSPHODIESTERASE"/>
    <property type="match status" value="1"/>
</dbReference>
<proteinExistence type="inferred from homology"/>
<dbReference type="Proteomes" id="UP000183585">
    <property type="component" value="Unassembled WGS sequence"/>
</dbReference>
<protein>
    <recommendedName>
        <fullName evidence="2">glycerophosphodiester phosphodiesterase</fullName>
        <ecNumber evidence="2">3.1.4.46</ecNumber>
    </recommendedName>
</protein>
<evidence type="ECO:0000313" key="10">
    <source>
        <dbReference type="EMBL" id="SCE68793.1"/>
    </source>
</evidence>
<dbReference type="EMBL" id="FMCT01000001">
    <property type="protein sequence ID" value="SCE68793.1"/>
    <property type="molecule type" value="Genomic_DNA"/>
</dbReference>